<feature type="compositionally biased region" description="Polar residues" evidence="1">
    <location>
        <begin position="146"/>
        <end position="173"/>
    </location>
</feature>
<gene>
    <name evidence="2" type="ORF">O181_049902</name>
</gene>
<dbReference type="EMBL" id="AVOT02021389">
    <property type="protein sequence ID" value="MBW0510187.1"/>
    <property type="molecule type" value="Genomic_DNA"/>
</dbReference>
<dbReference type="Proteomes" id="UP000765509">
    <property type="component" value="Unassembled WGS sequence"/>
</dbReference>
<evidence type="ECO:0000313" key="2">
    <source>
        <dbReference type="EMBL" id="MBW0510187.1"/>
    </source>
</evidence>
<proteinExistence type="predicted"/>
<comment type="caution">
    <text evidence="2">The sequence shown here is derived from an EMBL/GenBank/DDBJ whole genome shotgun (WGS) entry which is preliminary data.</text>
</comment>
<reference evidence="2" key="1">
    <citation type="submission" date="2021-03" db="EMBL/GenBank/DDBJ databases">
        <title>Draft genome sequence of rust myrtle Austropuccinia psidii MF-1, a brazilian biotype.</title>
        <authorList>
            <person name="Quecine M.C."/>
            <person name="Pachon D.M.R."/>
            <person name="Bonatelli M.L."/>
            <person name="Correr F.H."/>
            <person name="Franceschini L.M."/>
            <person name="Leite T.F."/>
            <person name="Margarido G.R.A."/>
            <person name="Almeida C.A."/>
            <person name="Ferrarezi J.A."/>
            <person name="Labate C.A."/>
        </authorList>
    </citation>
    <scope>NUCLEOTIDE SEQUENCE</scope>
    <source>
        <strain evidence="2">MF-1</strain>
    </source>
</reference>
<feature type="region of interest" description="Disordered" evidence="1">
    <location>
        <begin position="135"/>
        <end position="179"/>
    </location>
</feature>
<evidence type="ECO:0000313" key="3">
    <source>
        <dbReference type="Proteomes" id="UP000765509"/>
    </source>
</evidence>
<accession>A0A9Q3DXX4</accession>
<evidence type="ECO:0000256" key="1">
    <source>
        <dbReference type="SAM" id="MobiDB-lite"/>
    </source>
</evidence>
<dbReference type="AlphaFoldDB" id="A0A9Q3DXX4"/>
<sequence length="259" mass="28815">MSEVLRHPESIVRRRGFLVFNLLLLGPPGSNSETLEKEIALRPTIDSQTIPQEYGAESRRVEDLGWKLLLMNPQPLIPPLATPISNLVAHNEVEPDAEGIDELDGEELEMTTPIQKRRIQSTSLSPLQASTTIQEVIQSPQPPQLPTRSPTRPSTLASTSTNVQNPMASTSRDPMSPQPESVFDHCKCWNTTGNFTDQKKVNKKVVKHLSKELDSLTEAFVDKAIKSSVPGEATRALTREEVSYEDALVVKFRESLKKL</sequence>
<name>A0A9Q3DXX4_9BASI</name>
<keyword evidence="3" id="KW-1185">Reference proteome</keyword>
<protein>
    <submittedName>
        <fullName evidence="2">Uncharacterized protein</fullName>
    </submittedName>
</protein>
<organism evidence="2 3">
    <name type="scientific">Austropuccinia psidii MF-1</name>
    <dbReference type="NCBI Taxonomy" id="1389203"/>
    <lineage>
        <taxon>Eukaryota</taxon>
        <taxon>Fungi</taxon>
        <taxon>Dikarya</taxon>
        <taxon>Basidiomycota</taxon>
        <taxon>Pucciniomycotina</taxon>
        <taxon>Pucciniomycetes</taxon>
        <taxon>Pucciniales</taxon>
        <taxon>Sphaerophragmiaceae</taxon>
        <taxon>Austropuccinia</taxon>
    </lineage>
</organism>